<reference evidence="4 5" key="1">
    <citation type="journal article" date="2016" name="Nat. Commun.">
        <title>Thousands of microbial genomes shed light on interconnected biogeochemical processes in an aquifer system.</title>
        <authorList>
            <person name="Anantharaman K."/>
            <person name="Brown C.T."/>
            <person name="Hug L.A."/>
            <person name="Sharon I."/>
            <person name="Castelle C.J."/>
            <person name="Probst A.J."/>
            <person name="Thomas B.C."/>
            <person name="Singh A."/>
            <person name="Wilkins M.J."/>
            <person name="Karaoz U."/>
            <person name="Brodie E.L."/>
            <person name="Williams K.H."/>
            <person name="Hubbard S.S."/>
            <person name="Banfield J.F."/>
        </authorList>
    </citation>
    <scope>NUCLEOTIDE SEQUENCE [LARGE SCALE GENOMIC DNA]</scope>
</reference>
<dbReference type="Pfam" id="PF00675">
    <property type="entry name" value="Peptidase_M16"/>
    <property type="match status" value="1"/>
</dbReference>
<dbReference type="SUPFAM" id="SSF63411">
    <property type="entry name" value="LuxS/MPP-like metallohydrolase"/>
    <property type="match status" value="2"/>
</dbReference>
<dbReference type="STRING" id="1802624.A2982_03940"/>
<evidence type="ECO:0000256" key="1">
    <source>
        <dbReference type="ARBA" id="ARBA00007261"/>
    </source>
</evidence>
<dbReference type="InterPro" id="IPR050361">
    <property type="entry name" value="MPP/UQCRC_Complex"/>
</dbReference>
<accession>A0A1F4V3X4</accession>
<dbReference type="Proteomes" id="UP000178771">
    <property type="component" value="Unassembled WGS sequence"/>
</dbReference>
<dbReference type="InterPro" id="IPR011765">
    <property type="entry name" value="Pept_M16_N"/>
</dbReference>
<feature type="domain" description="Peptidase M16 N-terminal" evidence="2">
    <location>
        <begin position="18"/>
        <end position="145"/>
    </location>
</feature>
<dbReference type="Pfam" id="PF05193">
    <property type="entry name" value="Peptidase_M16_C"/>
    <property type="match status" value="1"/>
</dbReference>
<protein>
    <recommendedName>
        <fullName evidence="6">Peptidase M16 N-terminal domain-containing protein</fullName>
    </recommendedName>
</protein>
<dbReference type="GO" id="GO:0046872">
    <property type="term" value="F:metal ion binding"/>
    <property type="evidence" value="ECO:0007669"/>
    <property type="project" value="InterPro"/>
</dbReference>
<dbReference type="EMBL" id="MEVH01000012">
    <property type="protein sequence ID" value="OGC51849.1"/>
    <property type="molecule type" value="Genomic_DNA"/>
</dbReference>
<dbReference type="PANTHER" id="PTHR11851">
    <property type="entry name" value="METALLOPROTEASE"/>
    <property type="match status" value="1"/>
</dbReference>
<evidence type="ECO:0008006" key="6">
    <source>
        <dbReference type="Google" id="ProtNLM"/>
    </source>
</evidence>
<dbReference type="AlphaFoldDB" id="A0A1F4V3X4"/>
<dbReference type="Gene3D" id="3.30.830.10">
    <property type="entry name" value="Metalloenzyme, LuxS/M16 peptidase-like"/>
    <property type="match status" value="2"/>
</dbReference>
<comment type="caution">
    <text evidence="4">The sequence shown here is derived from an EMBL/GenBank/DDBJ whole genome shotgun (WGS) entry which is preliminary data.</text>
</comment>
<dbReference type="PANTHER" id="PTHR11851:SF49">
    <property type="entry name" value="MITOCHONDRIAL-PROCESSING PEPTIDASE SUBUNIT ALPHA"/>
    <property type="match status" value="1"/>
</dbReference>
<evidence type="ECO:0000313" key="4">
    <source>
        <dbReference type="EMBL" id="OGC51849.1"/>
    </source>
</evidence>
<dbReference type="InterPro" id="IPR007863">
    <property type="entry name" value="Peptidase_M16_C"/>
</dbReference>
<evidence type="ECO:0000313" key="5">
    <source>
        <dbReference type="Proteomes" id="UP000178771"/>
    </source>
</evidence>
<organism evidence="4 5">
    <name type="scientific">candidate division WWE3 bacterium RIFCSPLOWO2_01_FULL_39_13</name>
    <dbReference type="NCBI Taxonomy" id="1802624"/>
    <lineage>
        <taxon>Bacteria</taxon>
        <taxon>Katanobacteria</taxon>
    </lineage>
</organism>
<gene>
    <name evidence="4" type="ORF">A2982_03940</name>
</gene>
<name>A0A1F4V3X4_UNCKA</name>
<sequence>MDITYETYKLKNGMTIILIPNDSTYSVTVSAMVKLGSAVLENSNTQGITHFIEHASFLSTKKWPEKDLLISTSEFNGASFNGSTSKEYQSYYINIPYSKLEYGMEFIYEILYKSILNPKYIEQERTVILDEIDRRCDDPENRAFDYEIKKLSKYKSAYSLDVIGSKEIIAKIATDDLIKHYKTAHDPARVYLTLVGNFNQSTAKRFINKLFLQTQNQDTIVKYPKDEMAESVIGVKTDAKTNMVFSLLAFKGKGIIETNMRDAAVNNLIEKILTGTFSSRLMKRLREKEGLLYTISSSDYEYENFGYSGIYFKVIPEKYEKTLRIVLEELKKFSDKGITGKELVHFQEYIINRNLVVYDNIHDYSRLVKYPIFYNKDVILLEKLNEMYKSLTIREVNLRIKDLYKLKKASITAYGKVGIDMEDKIKNILDKA</sequence>
<proteinExistence type="inferred from homology"/>
<feature type="domain" description="Peptidase M16 C-terminal" evidence="3">
    <location>
        <begin position="172"/>
        <end position="343"/>
    </location>
</feature>
<evidence type="ECO:0000259" key="3">
    <source>
        <dbReference type="Pfam" id="PF05193"/>
    </source>
</evidence>
<evidence type="ECO:0000259" key="2">
    <source>
        <dbReference type="Pfam" id="PF00675"/>
    </source>
</evidence>
<comment type="similarity">
    <text evidence="1">Belongs to the peptidase M16 family.</text>
</comment>
<dbReference type="InterPro" id="IPR011249">
    <property type="entry name" value="Metalloenz_LuxS/M16"/>
</dbReference>